<reference evidence="1 2" key="1">
    <citation type="journal article" date="2019" name="Sci. Rep.">
        <title>Orb-weaving spider Araneus ventricosus genome elucidates the spidroin gene catalogue.</title>
        <authorList>
            <person name="Kono N."/>
            <person name="Nakamura H."/>
            <person name="Ohtoshi R."/>
            <person name="Moran D.A.P."/>
            <person name="Shinohara A."/>
            <person name="Yoshida Y."/>
            <person name="Fujiwara M."/>
            <person name="Mori M."/>
            <person name="Tomita M."/>
            <person name="Arakawa K."/>
        </authorList>
    </citation>
    <scope>NUCLEOTIDE SEQUENCE [LARGE SCALE GENOMIC DNA]</scope>
</reference>
<sequence length="138" mass="14851">MSVLCVTFQVDVELTVNSTEAEGSRIIFLVLVSQDPSIGYAKIGLGNLQIPQIFVSISSRTILVGAVNADSMSTTRQAILLINDRPVNFKIDTGSQANIIKPLKAELDRIMKAGAVEKVNEPTDRVSPVVIVEKKNGA</sequence>
<proteinExistence type="predicted"/>
<dbReference type="Proteomes" id="UP000499080">
    <property type="component" value="Unassembled WGS sequence"/>
</dbReference>
<evidence type="ECO:0000313" key="1">
    <source>
        <dbReference type="EMBL" id="GBO14178.1"/>
    </source>
</evidence>
<dbReference type="AlphaFoldDB" id="A0A4Y2UMT3"/>
<comment type="caution">
    <text evidence="1">The sequence shown here is derived from an EMBL/GenBank/DDBJ whole genome shotgun (WGS) entry which is preliminary data.</text>
</comment>
<accession>A0A4Y2UMT3</accession>
<keyword evidence="2" id="KW-1185">Reference proteome</keyword>
<gene>
    <name evidence="1" type="ORF">AVEN_201365_1</name>
</gene>
<name>A0A4Y2UMT3_ARAVE</name>
<evidence type="ECO:0000313" key="2">
    <source>
        <dbReference type="Proteomes" id="UP000499080"/>
    </source>
</evidence>
<dbReference type="EMBL" id="BGPR01038343">
    <property type="protein sequence ID" value="GBO14178.1"/>
    <property type="molecule type" value="Genomic_DNA"/>
</dbReference>
<protein>
    <submittedName>
        <fullName evidence="1">Uncharacterized protein</fullName>
    </submittedName>
</protein>
<organism evidence="1 2">
    <name type="scientific">Araneus ventricosus</name>
    <name type="common">Orbweaver spider</name>
    <name type="synonym">Epeira ventricosa</name>
    <dbReference type="NCBI Taxonomy" id="182803"/>
    <lineage>
        <taxon>Eukaryota</taxon>
        <taxon>Metazoa</taxon>
        <taxon>Ecdysozoa</taxon>
        <taxon>Arthropoda</taxon>
        <taxon>Chelicerata</taxon>
        <taxon>Arachnida</taxon>
        <taxon>Araneae</taxon>
        <taxon>Araneomorphae</taxon>
        <taxon>Entelegynae</taxon>
        <taxon>Araneoidea</taxon>
        <taxon>Araneidae</taxon>
        <taxon>Araneus</taxon>
    </lineage>
</organism>